<gene>
    <name evidence="2" type="ORF">KIL84_021648</name>
</gene>
<accession>A0A9D3X7C0</accession>
<feature type="region of interest" description="Disordered" evidence="1">
    <location>
        <begin position="70"/>
        <end position="119"/>
    </location>
</feature>
<comment type="caution">
    <text evidence="2">The sequence shown here is derived from an EMBL/GenBank/DDBJ whole genome shotgun (WGS) entry which is preliminary data.</text>
</comment>
<protein>
    <submittedName>
        <fullName evidence="2">Uncharacterized protein</fullName>
    </submittedName>
</protein>
<evidence type="ECO:0000313" key="2">
    <source>
        <dbReference type="EMBL" id="KAH1175234.1"/>
    </source>
</evidence>
<sequence>MSYGEAGRRAHGVSTGGGQAGELSVKGGPACRELPGEWDESLASCCCDAGLMQGACLPRRYGGLTLNNGAWPWASSPGARESAQPSAHAGGRERTRHCQTWAKASPNRVGGTEKPSPWP</sequence>
<name>A0A9D3X7C0_9SAUR</name>
<dbReference type="EMBL" id="JAHDVG010000478">
    <property type="protein sequence ID" value="KAH1175234.1"/>
    <property type="molecule type" value="Genomic_DNA"/>
</dbReference>
<keyword evidence="3" id="KW-1185">Reference proteome</keyword>
<organism evidence="2 3">
    <name type="scientific">Mauremys mutica</name>
    <name type="common">yellowpond turtle</name>
    <dbReference type="NCBI Taxonomy" id="74926"/>
    <lineage>
        <taxon>Eukaryota</taxon>
        <taxon>Metazoa</taxon>
        <taxon>Chordata</taxon>
        <taxon>Craniata</taxon>
        <taxon>Vertebrata</taxon>
        <taxon>Euteleostomi</taxon>
        <taxon>Archelosauria</taxon>
        <taxon>Testudinata</taxon>
        <taxon>Testudines</taxon>
        <taxon>Cryptodira</taxon>
        <taxon>Durocryptodira</taxon>
        <taxon>Testudinoidea</taxon>
        <taxon>Geoemydidae</taxon>
        <taxon>Geoemydinae</taxon>
        <taxon>Mauremys</taxon>
    </lineage>
</organism>
<feature type="region of interest" description="Disordered" evidence="1">
    <location>
        <begin position="1"/>
        <end position="32"/>
    </location>
</feature>
<reference evidence="2" key="1">
    <citation type="submission" date="2021-09" db="EMBL/GenBank/DDBJ databases">
        <title>The genome of Mauremys mutica provides insights into the evolution of semi-aquatic lifestyle.</title>
        <authorList>
            <person name="Gong S."/>
            <person name="Gao Y."/>
        </authorList>
    </citation>
    <scope>NUCLEOTIDE SEQUENCE</scope>
    <source>
        <strain evidence="2">MM-2020</strain>
        <tissue evidence="2">Muscle</tissue>
    </source>
</reference>
<dbReference type="AlphaFoldDB" id="A0A9D3X7C0"/>
<evidence type="ECO:0000256" key="1">
    <source>
        <dbReference type="SAM" id="MobiDB-lite"/>
    </source>
</evidence>
<evidence type="ECO:0000313" key="3">
    <source>
        <dbReference type="Proteomes" id="UP000827986"/>
    </source>
</evidence>
<dbReference type="Proteomes" id="UP000827986">
    <property type="component" value="Unassembled WGS sequence"/>
</dbReference>
<proteinExistence type="predicted"/>